<evidence type="ECO:0000259" key="10">
    <source>
        <dbReference type="PROSITE" id="PS50011"/>
    </source>
</evidence>
<dbReference type="InterPro" id="IPR008271">
    <property type="entry name" value="Ser/Thr_kinase_AS"/>
</dbReference>
<keyword evidence="9" id="KW-1133">Transmembrane helix</keyword>
<evidence type="ECO:0000256" key="3">
    <source>
        <dbReference type="ARBA" id="ARBA00022679"/>
    </source>
</evidence>
<dbReference type="SUPFAM" id="SSF56112">
    <property type="entry name" value="Protein kinase-like (PK-like)"/>
    <property type="match status" value="1"/>
</dbReference>
<feature type="binding site" evidence="7">
    <location>
        <position position="61"/>
    </location>
    <ligand>
        <name>ATP</name>
        <dbReference type="ChEBI" id="CHEBI:30616"/>
    </ligand>
</feature>
<keyword evidence="9" id="KW-0472">Membrane</keyword>
<dbReference type="PROSITE" id="PS00108">
    <property type="entry name" value="PROTEIN_KINASE_ST"/>
    <property type="match status" value="1"/>
</dbReference>
<evidence type="ECO:0000256" key="1">
    <source>
        <dbReference type="ARBA" id="ARBA00012513"/>
    </source>
</evidence>
<dbReference type="Gene3D" id="2.50.20.20">
    <property type="match status" value="1"/>
</dbReference>
<dbReference type="Gene3D" id="1.10.510.10">
    <property type="entry name" value="Transferase(Phosphotransferase) domain 1"/>
    <property type="match status" value="1"/>
</dbReference>
<evidence type="ECO:0000256" key="2">
    <source>
        <dbReference type="ARBA" id="ARBA00022527"/>
    </source>
</evidence>
<accession>A0A3A4A3D9</accession>
<evidence type="ECO:0000256" key="7">
    <source>
        <dbReference type="PROSITE-ProRule" id="PRU10141"/>
    </source>
</evidence>
<evidence type="ECO:0000256" key="5">
    <source>
        <dbReference type="ARBA" id="ARBA00022777"/>
    </source>
</evidence>
<keyword evidence="4 7" id="KW-0547">Nucleotide-binding</keyword>
<dbReference type="InterPro" id="IPR000719">
    <property type="entry name" value="Prot_kinase_dom"/>
</dbReference>
<evidence type="ECO:0000256" key="9">
    <source>
        <dbReference type="SAM" id="Phobius"/>
    </source>
</evidence>
<feature type="transmembrane region" description="Helical" evidence="9">
    <location>
        <begin position="333"/>
        <end position="352"/>
    </location>
</feature>
<dbReference type="EC" id="2.7.11.1" evidence="1"/>
<evidence type="ECO:0000256" key="8">
    <source>
        <dbReference type="SAM" id="MobiDB-lite"/>
    </source>
</evidence>
<feature type="region of interest" description="Disordered" evidence="8">
    <location>
        <begin position="358"/>
        <end position="380"/>
    </location>
</feature>
<comment type="caution">
    <text evidence="11">The sequence shown here is derived from an EMBL/GenBank/DDBJ whole genome shotgun (WGS) entry which is preliminary data.</text>
</comment>
<keyword evidence="5 11" id="KW-0418">Kinase</keyword>
<keyword evidence="12" id="KW-1185">Reference proteome</keyword>
<name>A0A3A4A3D9_9ACTN</name>
<dbReference type="PANTHER" id="PTHR43289:SF6">
    <property type="entry name" value="SERINE_THREONINE-PROTEIN KINASE NEKL-3"/>
    <property type="match status" value="1"/>
</dbReference>
<feature type="compositionally biased region" description="Low complexity" evidence="8">
    <location>
        <begin position="362"/>
        <end position="379"/>
    </location>
</feature>
<dbReference type="PANTHER" id="PTHR43289">
    <property type="entry name" value="MITOGEN-ACTIVATED PROTEIN KINASE KINASE KINASE 20-RELATED"/>
    <property type="match status" value="1"/>
</dbReference>
<dbReference type="Pfam" id="PF00069">
    <property type="entry name" value="Pkinase"/>
    <property type="match status" value="1"/>
</dbReference>
<organism evidence="11 12">
    <name type="scientific">Bailinhaonella thermotolerans</name>
    <dbReference type="NCBI Taxonomy" id="1070861"/>
    <lineage>
        <taxon>Bacteria</taxon>
        <taxon>Bacillati</taxon>
        <taxon>Actinomycetota</taxon>
        <taxon>Actinomycetes</taxon>
        <taxon>Streptosporangiales</taxon>
        <taxon>Streptosporangiaceae</taxon>
        <taxon>Bailinhaonella</taxon>
    </lineage>
</organism>
<evidence type="ECO:0000256" key="6">
    <source>
        <dbReference type="ARBA" id="ARBA00022840"/>
    </source>
</evidence>
<dbReference type="InterPro" id="IPR017441">
    <property type="entry name" value="Protein_kinase_ATP_BS"/>
</dbReference>
<dbReference type="EMBL" id="QZEY01000019">
    <property type="protein sequence ID" value="RJL23286.1"/>
    <property type="molecule type" value="Genomic_DNA"/>
</dbReference>
<keyword evidence="9" id="KW-0812">Transmembrane</keyword>
<evidence type="ECO:0000256" key="4">
    <source>
        <dbReference type="ARBA" id="ARBA00022741"/>
    </source>
</evidence>
<dbReference type="PROSITE" id="PS00107">
    <property type="entry name" value="PROTEIN_KINASE_ATP"/>
    <property type="match status" value="1"/>
</dbReference>
<feature type="transmembrane region" description="Helical" evidence="9">
    <location>
        <begin position="301"/>
        <end position="321"/>
    </location>
</feature>
<keyword evidence="3" id="KW-0808">Transferase</keyword>
<dbReference type="InterPro" id="IPR011009">
    <property type="entry name" value="Kinase-like_dom_sf"/>
</dbReference>
<keyword evidence="2 11" id="KW-0723">Serine/threonine-protein kinase</keyword>
<evidence type="ECO:0000313" key="11">
    <source>
        <dbReference type="EMBL" id="RJL23286.1"/>
    </source>
</evidence>
<dbReference type="Proteomes" id="UP000265768">
    <property type="component" value="Unassembled WGS sequence"/>
</dbReference>
<dbReference type="OrthoDB" id="3444486at2"/>
<reference evidence="11 12" key="1">
    <citation type="submission" date="2018-09" db="EMBL/GenBank/DDBJ databases">
        <title>YIM 75507 draft genome.</title>
        <authorList>
            <person name="Tang S."/>
            <person name="Feng Y."/>
        </authorList>
    </citation>
    <scope>NUCLEOTIDE SEQUENCE [LARGE SCALE GENOMIC DNA]</scope>
    <source>
        <strain evidence="11 12">YIM 75507</strain>
    </source>
</reference>
<sequence length="597" mass="62079">MGGDRLIYRDMVINGPPERSQPGMQPQRLPGYVHVRELGSGESGQVVEAVQVATSDKVAIKYLAAGLLGEDRFRREFRLEAQILRALRDRHIVQVLDYYEDDHVAAIVMELVAGASLKDVLAARAPLTPEGALWLLKGSLLGLAHAHARGVVHRDYKPANILITSDGTSKLTDFGIAARTGEHAAPAGTLPYMAPEQFTTTPASPRGDIYSAAAVFFECVTGRRPYPGRTWPELMAQHTSAPIPADAVEPGLRPLITAGLAKHPADRPASATAFLELLDEHARRAYGPHWERRGVSAVGRAAAAVITGAAVTSGVLGALGGGGSVIAWAKMPIVLGTAAVGTAGVIGAAVLIQGQDPPAPAPRATATAAAPAPSRTPAPVITDPARLSAAVETAIAGQRTARVEVTGKIDQSTDQFEATGRLQYLEQATRLDVTVRNPVGEDGTTSPARVVLIGNRARLASGGSRPAAPQDLGSTDGHVRLAMMARWVASPHNLRLLTAHARGFKAAPGGNGTRVYTGQAPVEALASGTPVAQLYAPWAGGGGADVRLAFELATDAEGLPIRLTTTITVGPSGPDAGGIVNTFQARYSGWGSAGPIS</sequence>
<dbReference type="CDD" id="cd14014">
    <property type="entry name" value="STKc_PknB_like"/>
    <property type="match status" value="1"/>
</dbReference>
<dbReference type="PROSITE" id="PS50011">
    <property type="entry name" value="PROTEIN_KINASE_DOM"/>
    <property type="match status" value="1"/>
</dbReference>
<gene>
    <name evidence="11" type="ORF">D5H75_33535</name>
</gene>
<dbReference type="GO" id="GO:0004674">
    <property type="term" value="F:protein serine/threonine kinase activity"/>
    <property type="evidence" value="ECO:0007669"/>
    <property type="project" value="UniProtKB-KW"/>
</dbReference>
<dbReference type="AlphaFoldDB" id="A0A3A4A3D9"/>
<dbReference type="GO" id="GO:0005524">
    <property type="term" value="F:ATP binding"/>
    <property type="evidence" value="ECO:0007669"/>
    <property type="project" value="UniProtKB-UniRule"/>
</dbReference>
<proteinExistence type="predicted"/>
<protein>
    <recommendedName>
        <fullName evidence="1">non-specific serine/threonine protein kinase</fullName>
        <ecNumber evidence="1">2.7.11.1</ecNumber>
    </recommendedName>
</protein>
<evidence type="ECO:0000313" key="12">
    <source>
        <dbReference type="Proteomes" id="UP000265768"/>
    </source>
</evidence>
<keyword evidence="6 7" id="KW-0067">ATP-binding</keyword>
<feature type="domain" description="Protein kinase" evidence="10">
    <location>
        <begin position="32"/>
        <end position="284"/>
    </location>
</feature>